<protein>
    <submittedName>
        <fullName evidence="1">Uncharacterized protein</fullName>
    </submittedName>
</protein>
<dbReference type="RefSeq" id="WP_132560114.1">
    <property type="nucleotide sequence ID" value="NZ_SMBH01000003.1"/>
</dbReference>
<name>A0A4R3QBA8_RHISU</name>
<evidence type="ECO:0000313" key="2">
    <source>
        <dbReference type="Proteomes" id="UP000294576"/>
    </source>
</evidence>
<gene>
    <name evidence="1" type="ORF">EV132_10313</name>
</gene>
<dbReference type="AlphaFoldDB" id="A0A4R3QBA8"/>
<dbReference type="EMBL" id="SMBH01000003">
    <property type="protein sequence ID" value="TCU17897.1"/>
    <property type="molecule type" value="Genomic_DNA"/>
</dbReference>
<evidence type="ECO:0000313" key="1">
    <source>
        <dbReference type="EMBL" id="TCU17897.1"/>
    </source>
</evidence>
<comment type="caution">
    <text evidence="1">The sequence shown here is derived from an EMBL/GenBank/DDBJ whole genome shotgun (WGS) entry which is preliminary data.</text>
</comment>
<accession>A0A4R3QBA8</accession>
<proteinExistence type="predicted"/>
<reference evidence="1 2" key="1">
    <citation type="submission" date="2019-03" db="EMBL/GenBank/DDBJ databases">
        <title>Genomic Encyclopedia of Type Strains, Phase IV (KMG-V): Genome sequencing to study the core and pangenomes of soil and plant-associated prokaryotes.</title>
        <authorList>
            <person name="Whitman W."/>
        </authorList>
    </citation>
    <scope>NUCLEOTIDE SEQUENCE [LARGE SCALE GENOMIC DNA]</scope>
    <source>
        <strain evidence="1 2">Hc14</strain>
    </source>
</reference>
<dbReference type="Proteomes" id="UP000294576">
    <property type="component" value="Unassembled WGS sequence"/>
</dbReference>
<organism evidence="1 2">
    <name type="scientific">Rhizobium sullae</name>
    <name type="common">Rhizobium hedysari</name>
    <dbReference type="NCBI Taxonomy" id="50338"/>
    <lineage>
        <taxon>Bacteria</taxon>
        <taxon>Pseudomonadati</taxon>
        <taxon>Pseudomonadota</taxon>
        <taxon>Alphaproteobacteria</taxon>
        <taxon>Hyphomicrobiales</taxon>
        <taxon>Rhizobiaceae</taxon>
        <taxon>Rhizobium/Agrobacterium group</taxon>
        <taxon>Rhizobium</taxon>
    </lineage>
</organism>
<sequence>MSANQLDSEDDYAYAEHIGEAVVEAEKGIQAVREAFMLVLYHFWEHQACINLDIKVYKQDDVFEAADRKGPQFRVEKPGINRLRLIANCVKLGSAPLYTATPELFDEELIRVSLEFPDCRVALRLRDADVDFAFDAVRNSGPRIMRQEAEAGDSADCHLVALGGRNSTALGRAAWPLSSH</sequence>